<gene>
    <name evidence="1" type="ORF">JCM9140_2383</name>
</gene>
<dbReference type="EMBL" id="BAUT01000022">
    <property type="protein sequence ID" value="GAE26332.1"/>
    <property type="molecule type" value="Genomic_DNA"/>
</dbReference>
<reference evidence="1" key="1">
    <citation type="journal article" date="2014" name="Genome Announc.">
        <title>Draft Genome Sequences of Three Alkaliphilic Bacillus Strains, Bacillus wakoensis JCM 9140T, Bacillus akibai JCM 9157T, and Bacillus hemicellulosilyticus JCM 9152T.</title>
        <authorList>
            <person name="Yuki M."/>
            <person name="Oshima K."/>
            <person name="Suda W."/>
            <person name="Oshida Y."/>
            <person name="Kitamura K."/>
            <person name="Iida T."/>
            <person name="Hattori M."/>
            <person name="Ohkuma M."/>
        </authorList>
    </citation>
    <scope>NUCLEOTIDE SEQUENCE [LARGE SCALE GENOMIC DNA]</scope>
    <source>
        <strain evidence="1">JCM 9140</strain>
    </source>
</reference>
<protein>
    <recommendedName>
        <fullName evidence="3">Ferric siderophore reductase C-terminal domain-containing protein</fullName>
    </recommendedName>
</protein>
<sequence>MNLILEELSNQFSIELVYHSSNVKGVPISDMTNTEKVQLIVQNRTNCFQATDYRVGGANVMKWFGSLISAHLYTYFVHNRWLKAERVHFIENGKEAYFQILQPELASIDNQADDHDLILSHFFADLKPVFERVAESSGLSIQHIWGLVANAYYNRLEAWVALNERSVLEKHDSLKHLTPEVFNLKRNPFLLTFRYVESWKDPASQIKIKGTCCLSYLKGEGTYCYSCPKLTKEQRKNKGEQLRSCQ</sequence>
<keyword evidence="2" id="KW-1185">Reference proteome</keyword>
<evidence type="ECO:0008006" key="3">
    <source>
        <dbReference type="Google" id="ProtNLM"/>
    </source>
</evidence>
<proteinExistence type="predicted"/>
<dbReference type="Proteomes" id="UP000018890">
    <property type="component" value="Unassembled WGS sequence"/>
</dbReference>
<dbReference type="OrthoDB" id="5870636at2"/>
<evidence type="ECO:0000313" key="2">
    <source>
        <dbReference type="Proteomes" id="UP000018890"/>
    </source>
</evidence>
<comment type="caution">
    <text evidence="1">The sequence shown here is derived from an EMBL/GenBank/DDBJ whole genome shotgun (WGS) entry which is preliminary data.</text>
</comment>
<accession>W4Q2W6</accession>
<dbReference type="STRING" id="1236970.JCM9140_2383"/>
<name>W4Q2W6_9BACI</name>
<dbReference type="AlphaFoldDB" id="W4Q2W6"/>
<dbReference type="RefSeq" id="WP_034745828.1">
    <property type="nucleotide sequence ID" value="NZ_BAUT01000022.1"/>
</dbReference>
<evidence type="ECO:0000313" key="1">
    <source>
        <dbReference type="EMBL" id="GAE26332.1"/>
    </source>
</evidence>
<organism evidence="1 2">
    <name type="scientific">Halalkalibacter wakoensis JCM 9140</name>
    <dbReference type="NCBI Taxonomy" id="1236970"/>
    <lineage>
        <taxon>Bacteria</taxon>
        <taxon>Bacillati</taxon>
        <taxon>Bacillota</taxon>
        <taxon>Bacilli</taxon>
        <taxon>Bacillales</taxon>
        <taxon>Bacillaceae</taxon>
        <taxon>Halalkalibacter</taxon>
    </lineage>
</organism>